<dbReference type="InterPro" id="IPR038619">
    <property type="entry name" value="MraZ_sf"/>
</dbReference>
<gene>
    <name evidence="9" type="ORF">Spb1_35640</name>
</gene>
<dbReference type="KEGG" id="peh:Spb1_35640"/>
<dbReference type="Proteomes" id="UP000315349">
    <property type="component" value="Chromosome"/>
</dbReference>
<dbReference type="GO" id="GO:2000143">
    <property type="term" value="P:negative regulation of DNA-templated transcription initiation"/>
    <property type="evidence" value="ECO:0007669"/>
    <property type="project" value="TreeGrafter"/>
</dbReference>
<dbReference type="InterPro" id="IPR035642">
    <property type="entry name" value="MraZ_N"/>
</dbReference>
<organism evidence="9 10">
    <name type="scientific">Planctopirus ephydatiae</name>
    <dbReference type="NCBI Taxonomy" id="2528019"/>
    <lineage>
        <taxon>Bacteria</taxon>
        <taxon>Pseudomonadati</taxon>
        <taxon>Planctomycetota</taxon>
        <taxon>Planctomycetia</taxon>
        <taxon>Planctomycetales</taxon>
        <taxon>Planctomycetaceae</taxon>
        <taxon>Planctopirus</taxon>
    </lineage>
</organism>
<dbReference type="Pfam" id="PF02381">
    <property type="entry name" value="MraZ"/>
    <property type="match status" value="2"/>
</dbReference>
<keyword evidence="2" id="KW-0963">Cytoplasm</keyword>
<dbReference type="PROSITE" id="PS51740">
    <property type="entry name" value="SPOVT_ABRB"/>
    <property type="match status" value="2"/>
</dbReference>
<dbReference type="SUPFAM" id="SSF89447">
    <property type="entry name" value="AbrB/MazE/MraZ-like"/>
    <property type="match status" value="1"/>
</dbReference>
<sequence length="188" mass="20925">MAGALPPLDSGSSPGGTSPVEDFLRGDVLVAQGMISGEVSRTLDERFRLTLPPEFAQAIADENGQTILVKERAGCLSLWRASDWQLKLKQGVSLIHQKIQAGRMEQRYAEVQRLGRLLSTRFRTVQLANRSRLLLPDGFREFLGVSANQEVIVVGAVICVELWQPTAWLEHLKAEMPQFNPLFQDLSQ</sequence>
<reference evidence="9 10" key="1">
    <citation type="submission" date="2019-02" db="EMBL/GenBank/DDBJ databases">
        <title>Deep-cultivation of Planctomycetes and their phenomic and genomic characterization uncovers novel biology.</title>
        <authorList>
            <person name="Wiegand S."/>
            <person name="Jogler M."/>
            <person name="Boedeker C."/>
            <person name="Pinto D."/>
            <person name="Vollmers J."/>
            <person name="Rivas-Marin E."/>
            <person name="Kohn T."/>
            <person name="Peeters S.H."/>
            <person name="Heuer A."/>
            <person name="Rast P."/>
            <person name="Oberbeckmann S."/>
            <person name="Bunk B."/>
            <person name="Jeske O."/>
            <person name="Meyerdierks A."/>
            <person name="Storesund J.E."/>
            <person name="Kallscheuer N."/>
            <person name="Luecker S."/>
            <person name="Lage O.M."/>
            <person name="Pohl T."/>
            <person name="Merkel B.J."/>
            <person name="Hornburger P."/>
            <person name="Mueller R.-W."/>
            <person name="Bruemmer F."/>
            <person name="Labrenz M."/>
            <person name="Spormann A.M."/>
            <person name="Op den Camp H."/>
            <person name="Overmann J."/>
            <person name="Amann R."/>
            <person name="Jetten M.S.M."/>
            <person name="Mascher T."/>
            <person name="Medema M.H."/>
            <person name="Devos D.P."/>
            <person name="Kaster A.-K."/>
            <person name="Ovreas L."/>
            <person name="Rohde M."/>
            <person name="Galperin M.Y."/>
            <person name="Jogler C."/>
        </authorList>
    </citation>
    <scope>NUCLEOTIDE SEQUENCE [LARGE SCALE GENOMIC DNA]</scope>
    <source>
        <strain evidence="9 10">Spb1</strain>
    </source>
</reference>
<evidence type="ECO:0000259" key="8">
    <source>
        <dbReference type="PROSITE" id="PS51740"/>
    </source>
</evidence>
<name>A0A518GSQ8_9PLAN</name>
<evidence type="ECO:0000256" key="6">
    <source>
        <dbReference type="ARBA" id="ARBA00023163"/>
    </source>
</evidence>
<protein>
    <recommendedName>
        <fullName evidence="1">Transcriptional regulator MraZ</fullName>
    </recommendedName>
</protein>
<evidence type="ECO:0000256" key="3">
    <source>
        <dbReference type="ARBA" id="ARBA00022737"/>
    </source>
</evidence>
<keyword evidence="3" id="KW-0677">Repeat</keyword>
<feature type="domain" description="SpoVT-AbrB" evidence="8">
    <location>
        <begin position="122"/>
        <end position="167"/>
    </location>
</feature>
<dbReference type="InterPro" id="IPR003444">
    <property type="entry name" value="MraZ"/>
</dbReference>
<dbReference type="PANTHER" id="PTHR34701:SF1">
    <property type="entry name" value="TRANSCRIPTIONAL REGULATOR MRAZ"/>
    <property type="match status" value="1"/>
</dbReference>
<dbReference type="EMBL" id="CP036299">
    <property type="protein sequence ID" value="QDV31619.1"/>
    <property type="molecule type" value="Genomic_DNA"/>
</dbReference>
<keyword evidence="5 7" id="KW-0238">DNA-binding</keyword>
<dbReference type="GO" id="GO:0003700">
    <property type="term" value="F:DNA-binding transcription factor activity"/>
    <property type="evidence" value="ECO:0007669"/>
    <property type="project" value="InterPro"/>
</dbReference>
<feature type="domain" description="SpoVT-AbrB" evidence="8">
    <location>
        <begin position="38"/>
        <end position="83"/>
    </location>
</feature>
<dbReference type="InterPro" id="IPR007159">
    <property type="entry name" value="SpoVT-AbrB_dom"/>
</dbReference>
<evidence type="ECO:0000256" key="5">
    <source>
        <dbReference type="ARBA" id="ARBA00023125"/>
    </source>
</evidence>
<evidence type="ECO:0000256" key="2">
    <source>
        <dbReference type="ARBA" id="ARBA00022490"/>
    </source>
</evidence>
<dbReference type="PANTHER" id="PTHR34701">
    <property type="entry name" value="TRANSCRIPTIONAL REGULATOR MRAZ"/>
    <property type="match status" value="1"/>
</dbReference>
<evidence type="ECO:0000256" key="1">
    <source>
        <dbReference type="ARBA" id="ARBA00013860"/>
    </source>
</evidence>
<dbReference type="InterPro" id="IPR037914">
    <property type="entry name" value="SpoVT-AbrB_sf"/>
</dbReference>
<dbReference type="GO" id="GO:0000976">
    <property type="term" value="F:transcription cis-regulatory region binding"/>
    <property type="evidence" value="ECO:0007669"/>
    <property type="project" value="TreeGrafter"/>
</dbReference>
<dbReference type="CDD" id="cd16320">
    <property type="entry name" value="MraZ_N"/>
    <property type="match status" value="1"/>
</dbReference>
<keyword evidence="6" id="KW-0804">Transcription</keyword>
<keyword evidence="4" id="KW-0805">Transcription regulation</keyword>
<evidence type="ECO:0000256" key="7">
    <source>
        <dbReference type="PROSITE-ProRule" id="PRU01076"/>
    </source>
</evidence>
<accession>A0A518GSQ8</accession>
<keyword evidence="10" id="KW-1185">Reference proteome</keyword>
<dbReference type="AlphaFoldDB" id="A0A518GSQ8"/>
<dbReference type="Gene3D" id="3.40.1550.20">
    <property type="entry name" value="Transcriptional regulator MraZ domain"/>
    <property type="match status" value="1"/>
</dbReference>
<evidence type="ECO:0000313" key="10">
    <source>
        <dbReference type="Proteomes" id="UP000315349"/>
    </source>
</evidence>
<dbReference type="InterPro" id="IPR020603">
    <property type="entry name" value="MraZ_dom"/>
</dbReference>
<evidence type="ECO:0000256" key="4">
    <source>
        <dbReference type="ARBA" id="ARBA00023015"/>
    </source>
</evidence>
<proteinExistence type="predicted"/>
<evidence type="ECO:0000313" key="9">
    <source>
        <dbReference type="EMBL" id="QDV31619.1"/>
    </source>
</evidence>